<dbReference type="SUPFAM" id="SSF51905">
    <property type="entry name" value="FAD/NAD(P)-binding domain"/>
    <property type="match status" value="1"/>
</dbReference>
<dbReference type="Pfam" id="PF01494">
    <property type="entry name" value="FAD_binding_3"/>
    <property type="match status" value="1"/>
</dbReference>
<comment type="caution">
    <text evidence="4">The sequence shown here is derived from an EMBL/GenBank/DDBJ whole genome shotgun (WGS) entry which is preliminary data.</text>
</comment>
<dbReference type="EMBL" id="BMVN01000078">
    <property type="protein sequence ID" value="GHA71198.1"/>
    <property type="molecule type" value="Genomic_DNA"/>
</dbReference>
<dbReference type="PRINTS" id="PR00420">
    <property type="entry name" value="RNGMNOXGNASE"/>
</dbReference>
<reference evidence="5" key="1">
    <citation type="journal article" date="2019" name="Int. J. Syst. Evol. Microbiol.">
        <title>The Global Catalogue of Microorganisms (GCM) 10K type strain sequencing project: providing services to taxonomists for standard genome sequencing and annotation.</title>
        <authorList>
            <consortium name="The Broad Institute Genomics Platform"/>
            <consortium name="The Broad Institute Genome Sequencing Center for Infectious Disease"/>
            <person name="Wu L."/>
            <person name="Ma J."/>
        </authorList>
    </citation>
    <scope>NUCLEOTIDE SEQUENCE [LARGE SCALE GENOMIC DNA]</scope>
    <source>
        <strain evidence="5">JCM 4733</strain>
    </source>
</reference>
<dbReference type="PANTHER" id="PTHR13789:SF309">
    <property type="entry name" value="PUTATIVE (AFU_ORTHOLOGUE AFUA_6G14510)-RELATED"/>
    <property type="match status" value="1"/>
</dbReference>
<evidence type="ECO:0000313" key="5">
    <source>
        <dbReference type="Proteomes" id="UP000653644"/>
    </source>
</evidence>
<dbReference type="InterPro" id="IPR002938">
    <property type="entry name" value="FAD-bd"/>
</dbReference>
<evidence type="ECO:0000313" key="4">
    <source>
        <dbReference type="EMBL" id="GHA71198.1"/>
    </source>
</evidence>
<feature type="domain" description="FAD-binding" evidence="3">
    <location>
        <begin position="4"/>
        <end position="340"/>
    </location>
</feature>
<dbReference type="InterPro" id="IPR050493">
    <property type="entry name" value="FAD-dep_Monooxygenase_BioMet"/>
</dbReference>
<dbReference type="PANTHER" id="PTHR13789">
    <property type="entry name" value="MONOOXYGENASE"/>
    <property type="match status" value="1"/>
</dbReference>
<proteinExistence type="predicted"/>
<protein>
    <submittedName>
        <fullName evidence="4">FAD-dependent oxidoreductase</fullName>
    </submittedName>
</protein>
<accession>A0ABQ3DGF6</accession>
<evidence type="ECO:0000256" key="1">
    <source>
        <dbReference type="ARBA" id="ARBA00023002"/>
    </source>
</evidence>
<evidence type="ECO:0000259" key="3">
    <source>
        <dbReference type="Pfam" id="PF01494"/>
    </source>
</evidence>
<dbReference type="InterPro" id="IPR036188">
    <property type="entry name" value="FAD/NAD-bd_sf"/>
</dbReference>
<organism evidence="4 5">
    <name type="scientific">Streptomyces canarius</name>
    <dbReference type="NCBI Taxonomy" id="285453"/>
    <lineage>
        <taxon>Bacteria</taxon>
        <taxon>Bacillati</taxon>
        <taxon>Actinomycetota</taxon>
        <taxon>Actinomycetes</taxon>
        <taxon>Kitasatosporales</taxon>
        <taxon>Streptomycetaceae</taxon>
        <taxon>Streptomyces</taxon>
    </lineage>
</organism>
<keyword evidence="2" id="KW-0503">Monooxygenase</keyword>
<gene>
    <name evidence="4" type="ORF">GCM10010345_87940</name>
</gene>
<dbReference type="Gene3D" id="3.50.50.60">
    <property type="entry name" value="FAD/NAD(P)-binding domain"/>
    <property type="match status" value="1"/>
</dbReference>
<keyword evidence="5" id="KW-1185">Reference proteome</keyword>
<dbReference type="Proteomes" id="UP000653644">
    <property type="component" value="Unassembled WGS sequence"/>
</dbReference>
<name>A0ABQ3DGF6_9ACTN</name>
<evidence type="ECO:0000256" key="2">
    <source>
        <dbReference type="ARBA" id="ARBA00023033"/>
    </source>
</evidence>
<sequence>MALKTLIIGGGAGGTTLALALHRIGVEAVVYERDSEPPAAEGHLLSVGSNGLDALRAIGVELDGFPIPRLPMYSGTGKYMGTLYNNAASDTAPTSLLIGRGKLDRTLRDLCAERGIRVEYGKELTSCTVTDDGATAVFADGTTAEGDVLVGADGAHSRVRRSLFPQTPDASYTGVLGLGGRSRPGSLEPTPGVCVASFGYEGHFSYHVEADRSVQWLAFAPRKEPVGPDDSTTVEEWKEWLLDVYDRDMPALREILSDATGPFDIRPMERLPKPPARHRGRAVLIGDACALTGRIGAGTALAMEDAVVLAQCLRDTDSPKSAFAIYERLRTPRVDKVVKWGELNAKPVKVRTPWGMHLRNLFGPLLMKWMPSLVSMDWLYGHHIDWQRTVRPQGETG</sequence>
<keyword evidence="1" id="KW-0560">Oxidoreductase</keyword>
<dbReference type="RefSeq" id="WP_189894808.1">
    <property type="nucleotide sequence ID" value="NZ_BMVN01000078.1"/>
</dbReference>